<keyword evidence="3" id="KW-1185">Reference proteome</keyword>
<dbReference type="Proteomes" id="UP000628840">
    <property type="component" value="Unassembled WGS sequence"/>
</dbReference>
<proteinExistence type="predicted"/>
<feature type="compositionally biased region" description="Basic and acidic residues" evidence="1">
    <location>
        <begin position="87"/>
        <end position="96"/>
    </location>
</feature>
<dbReference type="AlphaFoldDB" id="A0A830F6R0"/>
<protein>
    <submittedName>
        <fullName evidence="2">Uncharacterized protein</fullName>
    </submittedName>
</protein>
<evidence type="ECO:0000313" key="2">
    <source>
        <dbReference type="EMBL" id="GGL44665.1"/>
    </source>
</evidence>
<reference evidence="2 3" key="1">
    <citation type="journal article" date="2019" name="Int. J. Syst. Evol. Microbiol.">
        <title>The Global Catalogue of Microorganisms (GCM) 10K type strain sequencing project: providing services to taxonomists for standard genome sequencing and annotation.</title>
        <authorList>
            <consortium name="The Broad Institute Genomics Platform"/>
            <consortium name="The Broad Institute Genome Sequencing Center for Infectious Disease"/>
            <person name="Wu L."/>
            <person name="Ma J."/>
        </authorList>
    </citation>
    <scope>NUCLEOTIDE SEQUENCE [LARGE SCALE GENOMIC DNA]</scope>
    <source>
        <strain evidence="2 3">JCM 19585</strain>
    </source>
</reference>
<evidence type="ECO:0000256" key="1">
    <source>
        <dbReference type="SAM" id="MobiDB-lite"/>
    </source>
</evidence>
<evidence type="ECO:0000313" key="3">
    <source>
        <dbReference type="Proteomes" id="UP000628840"/>
    </source>
</evidence>
<sequence length="96" mass="10755">MDAHHYLRAVYRLTDDPDERVGTGALADAVERSPAALHEEYETLRRFLDGVLHIDDPDEEAATLLDVVSADVLQRLDETVIPPPDDSPDRPHGQRD</sequence>
<dbReference type="OrthoDB" id="266552at2157"/>
<feature type="region of interest" description="Disordered" evidence="1">
    <location>
        <begin position="77"/>
        <end position="96"/>
    </location>
</feature>
<name>A0A830F6R0_9EURY</name>
<accession>A0A830F6R0</accession>
<dbReference type="RefSeq" id="WP_188884490.1">
    <property type="nucleotide sequence ID" value="NZ_BMPF01000008.1"/>
</dbReference>
<organism evidence="2 3">
    <name type="scientific">Halarchaeum grantii</name>
    <dbReference type="NCBI Taxonomy" id="1193105"/>
    <lineage>
        <taxon>Archaea</taxon>
        <taxon>Methanobacteriati</taxon>
        <taxon>Methanobacteriota</taxon>
        <taxon>Stenosarchaea group</taxon>
        <taxon>Halobacteria</taxon>
        <taxon>Halobacteriales</taxon>
        <taxon>Halobacteriaceae</taxon>
    </lineage>
</organism>
<dbReference type="EMBL" id="BMPF01000008">
    <property type="protein sequence ID" value="GGL44665.1"/>
    <property type="molecule type" value="Genomic_DNA"/>
</dbReference>
<comment type="caution">
    <text evidence="2">The sequence shown here is derived from an EMBL/GenBank/DDBJ whole genome shotgun (WGS) entry which is preliminary data.</text>
</comment>
<gene>
    <name evidence="2" type="ORF">GCM10009037_30070</name>
</gene>